<feature type="region of interest" description="Disordered" evidence="1">
    <location>
        <begin position="338"/>
        <end position="359"/>
    </location>
</feature>
<keyword evidence="3" id="KW-1185">Reference proteome</keyword>
<dbReference type="Gene3D" id="3.30.360.10">
    <property type="entry name" value="Dihydrodipicolinate Reductase, domain 2"/>
    <property type="match status" value="1"/>
</dbReference>
<protein>
    <submittedName>
        <fullName evidence="2">Dehydrogenase</fullName>
    </submittedName>
</protein>
<comment type="caution">
    <text evidence="2">The sequence shown here is derived from an EMBL/GenBank/DDBJ whole genome shotgun (WGS) entry which is preliminary data.</text>
</comment>
<reference evidence="2" key="1">
    <citation type="submission" date="2023-07" db="EMBL/GenBank/DDBJ databases">
        <title>Sequencing the genomes of 1000 actinobacteria strains.</title>
        <authorList>
            <person name="Klenk H.-P."/>
        </authorList>
    </citation>
    <scope>NUCLEOTIDE SEQUENCE</scope>
    <source>
        <strain evidence="2">DSM 44707</strain>
    </source>
</reference>
<proteinExistence type="predicted"/>
<accession>A0AAE3YK97</accession>
<dbReference type="Gene3D" id="3.40.50.720">
    <property type="entry name" value="NAD(P)-binding Rossmann-like Domain"/>
    <property type="match status" value="1"/>
</dbReference>
<gene>
    <name evidence="2" type="ORF">J2S41_000732</name>
</gene>
<evidence type="ECO:0000313" key="2">
    <source>
        <dbReference type="EMBL" id="MDR7273954.1"/>
    </source>
</evidence>
<dbReference type="SUPFAM" id="SSF51735">
    <property type="entry name" value="NAD(P)-binding Rossmann-fold domains"/>
    <property type="match status" value="1"/>
</dbReference>
<evidence type="ECO:0000313" key="3">
    <source>
        <dbReference type="Proteomes" id="UP001183643"/>
    </source>
</evidence>
<sequence>MTTTYALVGFGFRAATLHRVATALDGLRCVGAVVRTPRPLPVPRYDSLGACLRDARPGLVITAVPWDRNPDVIRECVAHGVPVLAETPPAPDLPALRALWADVGGSGLVQVAEQYPLMPTHAARAAAVRTGIIGAPTQVQVSSTQLYHAVALIRGLLGAGHDAATVRAGRTEAPLLHPLDRAGWTGETTPRPAVTTIAMLDFGAGRSALYDFTTGQTRNLLRFRRLLIRGTHGELHDDEIVHPTGPRGLARTPLTRRQSGHELDLNGFDTESITLGTEVLWTNPYPGRRWNDDEIATAALLDATAAWVRGAGPPPYPLAEAAQDHLIGLAIEEAAAADRPVTTSAEAWSGMPSSGTPDS</sequence>
<organism evidence="2 3">
    <name type="scientific">Catenuloplanes atrovinosus</name>
    <dbReference type="NCBI Taxonomy" id="137266"/>
    <lineage>
        <taxon>Bacteria</taxon>
        <taxon>Bacillati</taxon>
        <taxon>Actinomycetota</taxon>
        <taxon>Actinomycetes</taxon>
        <taxon>Micromonosporales</taxon>
        <taxon>Micromonosporaceae</taxon>
        <taxon>Catenuloplanes</taxon>
    </lineage>
</organism>
<dbReference type="InterPro" id="IPR036291">
    <property type="entry name" value="NAD(P)-bd_dom_sf"/>
</dbReference>
<dbReference type="Proteomes" id="UP001183643">
    <property type="component" value="Unassembled WGS sequence"/>
</dbReference>
<dbReference type="RefSeq" id="WP_310363035.1">
    <property type="nucleotide sequence ID" value="NZ_JAVDYB010000001.1"/>
</dbReference>
<name>A0AAE3YK97_9ACTN</name>
<dbReference type="EMBL" id="JAVDYB010000001">
    <property type="protein sequence ID" value="MDR7273954.1"/>
    <property type="molecule type" value="Genomic_DNA"/>
</dbReference>
<evidence type="ECO:0000256" key="1">
    <source>
        <dbReference type="SAM" id="MobiDB-lite"/>
    </source>
</evidence>
<feature type="compositionally biased region" description="Polar residues" evidence="1">
    <location>
        <begin position="341"/>
        <end position="359"/>
    </location>
</feature>
<dbReference type="AlphaFoldDB" id="A0AAE3YK97"/>